<dbReference type="EMBL" id="JAQFWP010000024">
    <property type="protein sequence ID" value="MDA2805719.1"/>
    <property type="molecule type" value="Genomic_DNA"/>
</dbReference>
<accession>A0ABT4TLZ1</accession>
<evidence type="ECO:0000313" key="2">
    <source>
        <dbReference type="Proteomes" id="UP001165685"/>
    </source>
</evidence>
<dbReference type="Proteomes" id="UP001165685">
    <property type="component" value="Unassembled WGS sequence"/>
</dbReference>
<reference evidence="1" key="1">
    <citation type="submission" date="2023-01" db="EMBL/GenBank/DDBJ databases">
        <title>Draft genome sequence of Nocardiopsis sp. LSu2-4 isolated from halophytes.</title>
        <authorList>
            <person name="Duangmal K."/>
            <person name="Chantavorakit T."/>
        </authorList>
    </citation>
    <scope>NUCLEOTIDE SEQUENCE</scope>
    <source>
        <strain evidence="1">LSu2-4</strain>
    </source>
</reference>
<keyword evidence="2" id="KW-1185">Reference proteome</keyword>
<proteinExistence type="predicted"/>
<name>A0ABT4TLZ1_9ACTN</name>
<sequence>MEFIYGGAALTLLIWVYVDWLDHEQRQAPGDRSIPARLLIATWEAVRRPLDRALAKAVRPR</sequence>
<evidence type="ECO:0000313" key="1">
    <source>
        <dbReference type="EMBL" id="MDA2805719.1"/>
    </source>
</evidence>
<protein>
    <submittedName>
        <fullName evidence="1">Uncharacterized protein</fullName>
    </submittedName>
</protein>
<gene>
    <name evidence="1" type="ORF">O4U47_14465</name>
</gene>
<organism evidence="1 2">
    <name type="scientific">Nocardiopsis suaedae</name>
    <dbReference type="NCBI Taxonomy" id="3018444"/>
    <lineage>
        <taxon>Bacteria</taxon>
        <taxon>Bacillati</taxon>
        <taxon>Actinomycetota</taxon>
        <taxon>Actinomycetes</taxon>
        <taxon>Streptosporangiales</taxon>
        <taxon>Nocardiopsidaceae</taxon>
        <taxon>Nocardiopsis</taxon>
    </lineage>
</organism>
<dbReference type="RefSeq" id="WP_270678372.1">
    <property type="nucleotide sequence ID" value="NZ_JAQFWP010000024.1"/>
</dbReference>
<comment type="caution">
    <text evidence="1">The sequence shown here is derived from an EMBL/GenBank/DDBJ whole genome shotgun (WGS) entry which is preliminary data.</text>
</comment>